<evidence type="ECO:0000256" key="1">
    <source>
        <dbReference type="ARBA" id="ARBA00009995"/>
    </source>
</evidence>
<comment type="similarity">
    <text evidence="1 4">Belongs to the UDP-glycosyltransferase family.</text>
</comment>
<keyword evidence="3 4" id="KW-0808">Transferase</keyword>
<dbReference type="Pfam" id="PF00201">
    <property type="entry name" value="UDPGT"/>
    <property type="match status" value="1"/>
</dbReference>
<evidence type="ECO:0000256" key="3">
    <source>
        <dbReference type="ARBA" id="ARBA00022679"/>
    </source>
</evidence>
<dbReference type="InterPro" id="IPR002213">
    <property type="entry name" value="UDP_glucos_trans"/>
</dbReference>
<organism evidence="6">
    <name type="scientific">Araucaria cunninghamii</name>
    <name type="common">Hoop pine</name>
    <name type="synonym">Moreton Bay pine</name>
    <dbReference type="NCBI Taxonomy" id="56994"/>
    <lineage>
        <taxon>Eukaryota</taxon>
        <taxon>Viridiplantae</taxon>
        <taxon>Streptophyta</taxon>
        <taxon>Embryophyta</taxon>
        <taxon>Tracheophyta</taxon>
        <taxon>Spermatophyta</taxon>
        <taxon>Pinopsida</taxon>
        <taxon>Pinidae</taxon>
        <taxon>Conifers II</taxon>
        <taxon>Araucariales</taxon>
        <taxon>Araucariaceae</taxon>
        <taxon>Araucaria</taxon>
    </lineage>
</organism>
<keyword evidence="2 4" id="KW-0328">Glycosyltransferase</keyword>
<dbReference type="FunFam" id="3.40.50.2000:FF:000078">
    <property type="entry name" value="Glycosyltransferase"/>
    <property type="match status" value="1"/>
</dbReference>
<dbReference type="Gene3D" id="3.40.50.2000">
    <property type="entry name" value="Glycogen Phosphorylase B"/>
    <property type="match status" value="2"/>
</dbReference>
<dbReference type="SUPFAM" id="SSF53756">
    <property type="entry name" value="UDP-Glycosyltransferase/glycogen phosphorylase"/>
    <property type="match status" value="1"/>
</dbReference>
<dbReference type="AlphaFoldDB" id="A0A0D6QU87"/>
<dbReference type="InterPro" id="IPR035595">
    <property type="entry name" value="UDP_glycos_trans_CS"/>
</dbReference>
<dbReference type="PANTHER" id="PTHR11926:SF1412">
    <property type="entry name" value="UDP-GLYCOSYLTRANSFERASE 83A1-LIKE"/>
    <property type="match status" value="1"/>
</dbReference>
<dbReference type="EMBL" id="GCKF01044883">
    <property type="protein sequence ID" value="JAG94011.1"/>
    <property type="molecule type" value="Transcribed_RNA"/>
</dbReference>
<accession>A0A0D6QU87</accession>
<protein>
    <recommendedName>
        <fullName evidence="5">Glycosyltransferase</fullName>
        <ecNumber evidence="5">2.4.1.-</ecNumber>
    </recommendedName>
</protein>
<dbReference type="GO" id="GO:0080044">
    <property type="term" value="F:quercetin 7-O-glucosyltransferase activity"/>
    <property type="evidence" value="ECO:0007669"/>
    <property type="project" value="TreeGrafter"/>
</dbReference>
<proteinExistence type="inferred from homology"/>
<dbReference type="CDD" id="cd03784">
    <property type="entry name" value="GT1_Gtf-like"/>
    <property type="match status" value="1"/>
</dbReference>
<reference evidence="6" key="1">
    <citation type="submission" date="2015-03" db="EMBL/GenBank/DDBJ databases">
        <title>A transcriptome of Araucaria cunninghamii, an australian fine timber species.</title>
        <authorList>
            <person name="Jing Yi C.J.Y."/>
            <person name="Yin San L.Y.S."/>
            <person name="Abdul Karim S.S."/>
            <person name="Wan Azmi N.N."/>
            <person name="Hercus R.R."/>
            <person name="Croft L.L."/>
        </authorList>
    </citation>
    <scope>NUCLEOTIDE SEQUENCE</scope>
    <source>
        <strain evidence="6">MI0301</strain>
        <tissue evidence="6">Leaf</tissue>
    </source>
</reference>
<dbReference type="PROSITE" id="PS00375">
    <property type="entry name" value="UDPGT"/>
    <property type="match status" value="1"/>
</dbReference>
<dbReference type="EC" id="2.4.1.-" evidence="5"/>
<evidence type="ECO:0000313" key="6">
    <source>
        <dbReference type="EMBL" id="JAG94011.1"/>
    </source>
</evidence>
<name>A0A0D6QU87_ARACU</name>
<dbReference type="GO" id="GO:0080043">
    <property type="term" value="F:quercetin 3-O-glucosyltransferase activity"/>
    <property type="evidence" value="ECO:0007669"/>
    <property type="project" value="TreeGrafter"/>
</dbReference>
<evidence type="ECO:0000256" key="5">
    <source>
        <dbReference type="RuleBase" id="RU362057"/>
    </source>
</evidence>
<dbReference type="PANTHER" id="PTHR11926">
    <property type="entry name" value="GLUCOSYL/GLUCURONOSYL TRANSFERASES"/>
    <property type="match status" value="1"/>
</dbReference>
<sequence length="500" mass="56717">MEPFELRIQVSSVQVEITVTFLLWREKMGERKSKMPHALLIPLPAQGHINPMMQLAWKMVSDGFLVTFLNSDYNHQRIMETNAAKSLDDNCDMIRLISVPFALSPEECRNNPVNFLKVMENNMGPCVIDKVIQEINEKEVRRITCIVADVWTCFGLKAVARFHGVPLVAFHSALVSLCAIRRFSSRLVSHGVLSSDGFAKEVKEVKYLPFLPPLSSGELPWLYAGEYGFRKGIQMTEEIKEIDWVLFNSFYEIEAPVVDVLSKELSVYPIGPLIPSEFLEGDRVRANKVIPSLWADNLECLQWLDKQSTQSVIYVSFGSIAAWGERYVEELALGLEATQRPFLWVVRSDLMDGRKADFPTGFLERVTDRGCIVSWAPQLEVLSHPSIACFVTHCGWNSSQESITMGVPMLCCPYFADQFLNRRYIVDVWKVGLPLNPNNEGIIEKAEFTRAVETLLVGEEGLEIRKEVRKLKRIARDAVKEGGTSYNNYNSFVNAMKNTT</sequence>
<evidence type="ECO:0000256" key="2">
    <source>
        <dbReference type="ARBA" id="ARBA00022676"/>
    </source>
</evidence>
<evidence type="ECO:0000256" key="4">
    <source>
        <dbReference type="RuleBase" id="RU003718"/>
    </source>
</evidence>